<reference evidence="1 2" key="1">
    <citation type="submission" date="2018-01" db="EMBL/GenBank/DDBJ databases">
        <title>Complete genome sequence of Flavivirga eckloniae ECD14 isolated from seaweed Ecklonia cava.</title>
        <authorList>
            <person name="Lee J.H."/>
            <person name="Baik K.S."/>
            <person name="Seong C.N."/>
        </authorList>
    </citation>
    <scope>NUCLEOTIDE SEQUENCE [LARGE SCALE GENOMIC DNA]</scope>
    <source>
        <strain evidence="1 2">ECD14</strain>
    </source>
</reference>
<organism evidence="1 2">
    <name type="scientific">Flavivirga eckloniae</name>
    <dbReference type="NCBI Taxonomy" id="1803846"/>
    <lineage>
        <taxon>Bacteria</taxon>
        <taxon>Pseudomonadati</taxon>
        <taxon>Bacteroidota</taxon>
        <taxon>Flavobacteriia</taxon>
        <taxon>Flavobacteriales</taxon>
        <taxon>Flavobacteriaceae</taxon>
        <taxon>Flavivirga</taxon>
    </lineage>
</organism>
<name>A0A2K9PK60_9FLAO</name>
<keyword evidence="2" id="KW-1185">Reference proteome</keyword>
<accession>A0A2K9PK60</accession>
<dbReference type="AlphaFoldDB" id="A0A2K9PK60"/>
<gene>
    <name evidence="1" type="ORF">C1H87_01245</name>
</gene>
<dbReference type="EMBL" id="CP025791">
    <property type="protein sequence ID" value="AUP77416.1"/>
    <property type="molecule type" value="Genomic_DNA"/>
</dbReference>
<protein>
    <submittedName>
        <fullName evidence="1">Uncharacterized protein</fullName>
    </submittedName>
</protein>
<dbReference type="KEGG" id="fek:C1H87_01245"/>
<dbReference type="Proteomes" id="UP000235826">
    <property type="component" value="Chromosome"/>
</dbReference>
<proteinExistence type="predicted"/>
<sequence length="147" mass="16674">MFPQEEFGNPGELYEEQIKRKVNAIKEEQGLGTKGSKVDLYFGDIKTKSKYVYVQYRDYGQVDGDLIRVSVNDEIVEYRVSLSGGFGGFKLTLKEGFNKIDFLALHEGYTLPNTAHFRIIDDQNNILASDLWALSIDVKATIIVVKE</sequence>
<evidence type="ECO:0000313" key="2">
    <source>
        <dbReference type="Proteomes" id="UP000235826"/>
    </source>
</evidence>
<evidence type="ECO:0000313" key="1">
    <source>
        <dbReference type="EMBL" id="AUP77416.1"/>
    </source>
</evidence>